<dbReference type="RefSeq" id="WP_168146784.1">
    <property type="nucleotide sequence ID" value="NZ_JAAVXB010000002.1"/>
</dbReference>
<dbReference type="InterPro" id="IPR003783">
    <property type="entry name" value="Regulatory_RecX"/>
</dbReference>
<dbReference type="GO" id="GO:0005737">
    <property type="term" value="C:cytoplasm"/>
    <property type="evidence" value="ECO:0007669"/>
    <property type="project" value="UniProtKB-SubCell"/>
</dbReference>
<dbReference type="InterPro" id="IPR036388">
    <property type="entry name" value="WH-like_DNA-bd_sf"/>
</dbReference>
<dbReference type="PANTHER" id="PTHR33602:SF1">
    <property type="entry name" value="REGULATORY PROTEIN RECX FAMILY PROTEIN"/>
    <property type="match status" value="1"/>
</dbReference>
<feature type="region of interest" description="Disordered" evidence="6">
    <location>
        <begin position="1"/>
        <end position="24"/>
    </location>
</feature>
<accession>A0A969W7R3</accession>
<dbReference type="InterPro" id="IPR053926">
    <property type="entry name" value="RecX_HTH_1st"/>
</dbReference>
<gene>
    <name evidence="5" type="primary">recX</name>
    <name evidence="10" type="ORF">G7Y82_04270</name>
</gene>
<dbReference type="InterPro" id="IPR053924">
    <property type="entry name" value="RecX_HTH_2nd"/>
</dbReference>
<keyword evidence="11" id="KW-1185">Reference proteome</keyword>
<evidence type="ECO:0000259" key="7">
    <source>
        <dbReference type="Pfam" id="PF02631"/>
    </source>
</evidence>
<dbReference type="Pfam" id="PF21981">
    <property type="entry name" value="RecX_HTH3"/>
    <property type="match status" value="1"/>
</dbReference>
<comment type="subcellular location">
    <subcellularLocation>
        <location evidence="1 5">Cytoplasm</location>
    </subcellularLocation>
</comment>
<dbReference type="EMBL" id="JAAVXB010000002">
    <property type="protein sequence ID" value="NKF21523.1"/>
    <property type="molecule type" value="Genomic_DNA"/>
</dbReference>
<evidence type="ECO:0000256" key="4">
    <source>
        <dbReference type="ARBA" id="ARBA00022490"/>
    </source>
</evidence>
<feature type="domain" description="RecX second three-helical" evidence="7">
    <location>
        <begin position="72"/>
        <end position="111"/>
    </location>
</feature>
<comment type="similarity">
    <text evidence="2 5">Belongs to the RecX family.</text>
</comment>
<dbReference type="InterPro" id="IPR053925">
    <property type="entry name" value="RecX_HTH_3rd"/>
</dbReference>
<dbReference type="Gene3D" id="1.10.10.10">
    <property type="entry name" value="Winged helix-like DNA-binding domain superfamily/Winged helix DNA-binding domain"/>
    <property type="match status" value="3"/>
</dbReference>
<protein>
    <recommendedName>
        <fullName evidence="3 5">Regulatory protein RecX</fullName>
    </recommendedName>
</protein>
<feature type="domain" description="RecX first three-helical" evidence="9">
    <location>
        <begin position="26"/>
        <end position="64"/>
    </location>
</feature>
<sequence length="180" mass="19759">MRKPRPPSKRGGAGDTTPAPLDADAARGRALKLLSRREHSAAELAYKLQRRGAESDVARQAVEKMQDAGWQSDARYAEMLVRNRIAQGYGPLRIRAELSSAGVTDADARAAIEAADCDWTERCAEVRARKFRTPPADAAAWQKQYRFLASHGFPSDAVRAALKATRAPGEAWTEPFEDLP</sequence>
<dbReference type="Pfam" id="PF21982">
    <property type="entry name" value="RecX_HTH1"/>
    <property type="match status" value="1"/>
</dbReference>
<keyword evidence="4 5" id="KW-0963">Cytoplasm</keyword>
<evidence type="ECO:0000256" key="2">
    <source>
        <dbReference type="ARBA" id="ARBA00009695"/>
    </source>
</evidence>
<evidence type="ECO:0000256" key="3">
    <source>
        <dbReference type="ARBA" id="ARBA00018111"/>
    </source>
</evidence>
<reference evidence="10" key="1">
    <citation type="submission" date="2020-03" db="EMBL/GenBank/DDBJ databases">
        <title>Solimonas marina sp. nov., isolated from deep seawater of the Pacific Ocean.</title>
        <authorList>
            <person name="Liu X."/>
            <person name="Lai Q."/>
            <person name="Sun F."/>
            <person name="Gai Y."/>
            <person name="Li G."/>
            <person name="Shao Z."/>
        </authorList>
    </citation>
    <scope>NUCLEOTIDE SEQUENCE</scope>
    <source>
        <strain evidence="10">C16B3</strain>
    </source>
</reference>
<organism evidence="10 11">
    <name type="scientific">Solimonas marina</name>
    <dbReference type="NCBI Taxonomy" id="2714601"/>
    <lineage>
        <taxon>Bacteria</taxon>
        <taxon>Pseudomonadati</taxon>
        <taxon>Pseudomonadota</taxon>
        <taxon>Gammaproteobacteria</taxon>
        <taxon>Nevskiales</taxon>
        <taxon>Nevskiaceae</taxon>
        <taxon>Solimonas</taxon>
    </lineage>
</organism>
<evidence type="ECO:0000313" key="10">
    <source>
        <dbReference type="EMBL" id="NKF21523.1"/>
    </source>
</evidence>
<comment type="function">
    <text evidence="5">Modulates RecA activity.</text>
</comment>
<dbReference type="Pfam" id="PF02631">
    <property type="entry name" value="RecX_HTH2"/>
    <property type="match status" value="1"/>
</dbReference>
<dbReference type="Proteomes" id="UP000653472">
    <property type="component" value="Unassembled WGS sequence"/>
</dbReference>
<dbReference type="GO" id="GO:0006282">
    <property type="term" value="P:regulation of DNA repair"/>
    <property type="evidence" value="ECO:0007669"/>
    <property type="project" value="UniProtKB-UniRule"/>
</dbReference>
<dbReference type="HAMAP" id="MF_01114">
    <property type="entry name" value="RecX"/>
    <property type="match status" value="1"/>
</dbReference>
<feature type="domain" description="RecX third three-helical" evidence="8">
    <location>
        <begin position="120"/>
        <end position="162"/>
    </location>
</feature>
<evidence type="ECO:0000256" key="5">
    <source>
        <dbReference type="HAMAP-Rule" id="MF_01114"/>
    </source>
</evidence>
<proteinExistence type="inferred from homology"/>
<dbReference type="PANTHER" id="PTHR33602">
    <property type="entry name" value="REGULATORY PROTEIN RECX FAMILY PROTEIN"/>
    <property type="match status" value="1"/>
</dbReference>
<name>A0A969W7R3_9GAMM</name>
<dbReference type="AlphaFoldDB" id="A0A969W7R3"/>
<evidence type="ECO:0000259" key="9">
    <source>
        <dbReference type="Pfam" id="PF21982"/>
    </source>
</evidence>
<evidence type="ECO:0000256" key="1">
    <source>
        <dbReference type="ARBA" id="ARBA00004496"/>
    </source>
</evidence>
<comment type="caution">
    <text evidence="10">The sequence shown here is derived from an EMBL/GenBank/DDBJ whole genome shotgun (WGS) entry which is preliminary data.</text>
</comment>
<evidence type="ECO:0000313" key="11">
    <source>
        <dbReference type="Proteomes" id="UP000653472"/>
    </source>
</evidence>
<evidence type="ECO:0000259" key="8">
    <source>
        <dbReference type="Pfam" id="PF21981"/>
    </source>
</evidence>
<evidence type="ECO:0000256" key="6">
    <source>
        <dbReference type="SAM" id="MobiDB-lite"/>
    </source>
</evidence>